<evidence type="ECO:0000313" key="2">
    <source>
        <dbReference type="Proteomes" id="UP001221189"/>
    </source>
</evidence>
<evidence type="ECO:0000313" key="1">
    <source>
        <dbReference type="EMBL" id="MDC8773449.1"/>
    </source>
</evidence>
<proteinExistence type="predicted"/>
<dbReference type="Proteomes" id="UP001221189">
    <property type="component" value="Unassembled WGS sequence"/>
</dbReference>
<comment type="caution">
    <text evidence="1">The sequence shown here is derived from an EMBL/GenBank/DDBJ whole genome shotgun (WGS) entry which is preliminary data.</text>
</comment>
<gene>
    <name evidence="1" type="ORF">PRZ03_17850</name>
</gene>
<sequence>MQSTNFDKLQSRLCTPDWILPGIKEPFMDRRRLKPQLNLASYTAQKTAYDPHRKVFAQASPNVGADTECVRSPFLIS</sequence>
<dbReference type="EMBL" id="JAQQXT010000012">
    <property type="protein sequence ID" value="MDC8773449.1"/>
    <property type="molecule type" value="Genomic_DNA"/>
</dbReference>
<name>A0ABT5KIV8_9BURK</name>
<accession>A0ABT5KIV8</accession>
<reference evidence="1 2" key="1">
    <citation type="submission" date="2022-10" db="EMBL/GenBank/DDBJ databases">
        <title>Paucibacter sp. hw1 Genome sequencing.</title>
        <authorList>
            <person name="Park S."/>
        </authorList>
    </citation>
    <scope>NUCLEOTIDE SEQUENCE [LARGE SCALE GENOMIC DNA]</scope>
    <source>
        <strain evidence="2">hw1</strain>
    </source>
</reference>
<keyword evidence="2" id="KW-1185">Reference proteome</keyword>
<protein>
    <submittedName>
        <fullName evidence="1">Uncharacterized protein</fullName>
    </submittedName>
</protein>
<organism evidence="1 2">
    <name type="scientific">Roseateles albus</name>
    <dbReference type="NCBI Taxonomy" id="2987525"/>
    <lineage>
        <taxon>Bacteria</taxon>
        <taxon>Pseudomonadati</taxon>
        <taxon>Pseudomonadota</taxon>
        <taxon>Betaproteobacteria</taxon>
        <taxon>Burkholderiales</taxon>
        <taxon>Sphaerotilaceae</taxon>
        <taxon>Roseateles</taxon>
    </lineage>
</organism>